<name>A0ACB9EGN6_ARCLA</name>
<organism evidence="1 2">
    <name type="scientific">Arctium lappa</name>
    <name type="common">Greater burdock</name>
    <name type="synonym">Lappa major</name>
    <dbReference type="NCBI Taxonomy" id="4217"/>
    <lineage>
        <taxon>Eukaryota</taxon>
        <taxon>Viridiplantae</taxon>
        <taxon>Streptophyta</taxon>
        <taxon>Embryophyta</taxon>
        <taxon>Tracheophyta</taxon>
        <taxon>Spermatophyta</taxon>
        <taxon>Magnoliopsida</taxon>
        <taxon>eudicotyledons</taxon>
        <taxon>Gunneridae</taxon>
        <taxon>Pentapetalae</taxon>
        <taxon>asterids</taxon>
        <taxon>campanulids</taxon>
        <taxon>Asterales</taxon>
        <taxon>Asteraceae</taxon>
        <taxon>Carduoideae</taxon>
        <taxon>Cardueae</taxon>
        <taxon>Arctiinae</taxon>
        <taxon>Arctium</taxon>
    </lineage>
</organism>
<dbReference type="Proteomes" id="UP001055879">
    <property type="component" value="Linkage Group LG02"/>
</dbReference>
<sequence>MRFNIRIGIPHSEKWYSIWRWSGLEKWERKGLAGRGSQSESSGVVATGKDEQLVVEGAKREDGWWWLYFWWVVAAGEDEQWVSRGAKGQGESGVG</sequence>
<gene>
    <name evidence="1" type="ORF">L6452_05143</name>
</gene>
<keyword evidence="2" id="KW-1185">Reference proteome</keyword>
<evidence type="ECO:0000313" key="1">
    <source>
        <dbReference type="EMBL" id="KAI3757601.1"/>
    </source>
</evidence>
<reference evidence="2" key="1">
    <citation type="journal article" date="2022" name="Mol. Ecol. Resour.">
        <title>The genomes of chicory, endive, great burdock and yacon provide insights into Asteraceae palaeo-polyploidization history and plant inulin production.</title>
        <authorList>
            <person name="Fan W."/>
            <person name="Wang S."/>
            <person name="Wang H."/>
            <person name="Wang A."/>
            <person name="Jiang F."/>
            <person name="Liu H."/>
            <person name="Zhao H."/>
            <person name="Xu D."/>
            <person name="Zhang Y."/>
        </authorList>
    </citation>
    <scope>NUCLEOTIDE SEQUENCE [LARGE SCALE GENOMIC DNA]</scope>
    <source>
        <strain evidence="2">cv. Niubang</strain>
    </source>
</reference>
<accession>A0ACB9EGN6</accession>
<reference evidence="1 2" key="2">
    <citation type="journal article" date="2022" name="Mol. Ecol. Resour.">
        <title>The genomes of chicory, endive, great burdock and yacon provide insights into Asteraceae paleo-polyploidization history and plant inulin production.</title>
        <authorList>
            <person name="Fan W."/>
            <person name="Wang S."/>
            <person name="Wang H."/>
            <person name="Wang A."/>
            <person name="Jiang F."/>
            <person name="Liu H."/>
            <person name="Zhao H."/>
            <person name="Xu D."/>
            <person name="Zhang Y."/>
        </authorList>
    </citation>
    <scope>NUCLEOTIDE SEQUENCE [LARGE SCALE GENOMIC DNA]</scope>
    <source>
        <strain evidence="2">cv. Niubang</strain>
    </source>
</reference>
<protein>
    <submittedName>
        <fullName evidence="1">Uncharacterized protein</fullName>
    </submittedName>
</protein>
<proteinExistence type="predicted"/>
<dbReference type="EMBL" id="CM042048">
    <property type="protein sequence ID" value="KAI3757601.1"/>
    <property type="molecule type" value="Genomic_DNA"/>
</dbReference>
<comment type="caution">
    <text evidence="1">The sequence shown here is derived from an EMBL/GenBank/DDBJ whole genome shotgun (WGS) entry which is preliminary data.</text>
</comment>
<evidence type="ECO:0000313" key="2">
    <source>
        <dbReference type="Proteomes" id="UP001055879"/>
    </source>
</evidence>